<dbReference type="Pfam" id="PF19795">
    <property type="entry name" value="DUF6279"/>
    <property type="match status" value="1"/>
</dbReference>
<dbReference type="RefSeq" id="WP_183969583.1">
    <property type="nucleotide sequence ID" value="NZ_BAABEW010000024.1"/>
</dbReference>
<evidence type="ECO:0008006" key="4">
    <source>
        <dbReference type="Google" id="ProtNLM"/>
    </source>
</evidence>
<evidence type="ECO:0000256" key="1">
    <source>
        <dbReference type="SAM" id="SignalP"/>
    </source>
</evidence>
<feature type="chain" id="PRO_5030758756" description="Lipoprotein" evidence="1">
    <location>
        <begin position="24"/>
        <end position="305"/>
    </location>
</feature>
<proteinExistence type="predicted"/>
<evidence type="ECO:0000313" key="3">
    <source>
        <dbReference type="Proteomes" id="UP000532440"/>
    </source>
</evidence>
<protein>
    <recommendedName>
        <fullName evidence="4">Lipoprotein</fullName>
    </recommendedName>
</protein>
<dbReference type="PROSITE" id="PS51257">
    <property type="entry name" value="PROKAR_LIPOPROTEIN"/>
    <property type="match status" value="1"/>
</dbReference>
<sequence length="305" mass="34763">MQVLRFWAPLVATALVATGCSMARLGYDALPTWVHWQVERYLDLDEAQRDIVGRNVDQLHHWHRRSQLPEYGAFLRKVDDRLRTPVESSELGLWRDRVGAAWEELAERLAPGVAELGLTLREEQLKRLRERFADANEKLREQWLPKEGQTREEARAERLLKRAEFFLGRLSAAQKREIGALAAALPPTEEAWLAEREARQRGLLRLLEQLRREQPTRAQARAMSREYLLGMWKSHEIRRGQRIERSVGAGDEFAVRVLAMATPKQRAHLSKLLTGFAEDFDALSARAGAQAHAGAAGETVRAAAR</sequence>
<keyword evidence="3" id="KW-1185">Reference proteome</keyword>
<name>A0A7W8HJK2_9BURK</name>
<dbReference type="InterPro" id="IPR016875">
    <property type="entry name" value="UCP028200"/>
</dbReference>
<gene>
    <name evidence="2" type="ORF">HNQ70_003243</name>
</gene>
<evidence type="ECO:0000313" key="2">
    <source>
        <dbReference type="EMBL" id="MBB5273215.1"/>
    </source>
</evidence>
<reference evidence="2 3" key="1">
    <citation type="submission" date="2020-08" db="EMBL/GenBank/DDBJ databases">
        <title>Genomic Encyclopedia of Type Strains, Phase IV (KMG-IV): sequencing the most valuable type-strain genomes for metagenomic binning, comparative biology and taxonomic classification.</title>
        <authorList>
            <person name="Goeker M."/>
        </authorList>
    </citation>
    <scope>NUCLEOTIDE SEQUENCE [LARGE SCALE GENOMIC DNA]</scope>
    <source>
        <strain evidence="2 3">DSM 29781</strain>
    </source>
</reference>
<feature type="signal peptide" evidence="1">
    <location>
        <begin position="1"/>
        <end position="23"/>
    </location>
</feature>
<dbReference type="AlphaFoldDB" id="A0A7W8HJK2"/>
<dbReference type="PIRSF" id="PIRSF028200">
    <property type="entry name" value="UCP028200"/>
    <property type="match status" value="1"/>
</dbReference>
<accession>A0A7W8HJK2</accession>
<dbReference type="Proteomes" id="UP000532440">
    <property type="component" value="Unassembled WGS sequence"/>
</dbReference>
<dbReference type="EMBL" id="JACHGB010000006">
    <property type="protein sequence ID" value="MBB5273215.1"/>
    <property type="molecule type" value="Genomic_DNA"/>
</dbReference>
<keyword evidence="1" id="KW-0732">Signal</keyword>
<organism evidence="2 3">
    <name type="scientific">Quisquiliibacterium transsilvanicum</name>
    <dbReference type="NCBI Taxonomy" id="1549638"/>
    <lineage>
        <taxon>Bacteria</taxon>
        <taxon>Pseudomonadati</taxon>
        <taxon>Pseudomonadota</taxon>
        <taxon>Betaproteobacteria</taxon>
        <taxon>Burkholderiales</taxon>
        <taxon>Burkholderiaceae</taxon>
        <taxon>Quisquiliibacterium</taxon>
    </lineage>
</organism>
<comment type="caution">
    <text evidence="2">The sequence shown here is derived from an EMBL/GenBank/DDBJ whole genome shotgun (WGS) entry which is preliminary data.</text>
</comment>